<dbReference type="InterPro" id="IPR037140">
    <property type="entry name" value="VHL_beta_dom_sf"/>
</dbReference>
<gene>
    <name evidence="3" type="ORF">HaLaN_07881</name>
</gene>
<feature type="domain" description="von Hippel-Lindau disease tumour suppressor beta" evidence="2">
    <location>
        <begin position="80"/>
        <end position="142"/>
    </location>
</feature>
<dbReference type="SUPFAM" id="SSF49468">
    <property type="entry name" value="VHL"/>
    <property type="match status" value="1"/>
</dbReference>
<sequence>PASFASVSDSQSSLRRPLTRDSLHVMAQPLAAATSTRPMRIRSPTEVEPAVYPVVSSSPRSSVSLVRAKEVLSDVQQVRLRSVSSVVECIIEFVNTSDVSVWAVWLDFAGNEVQYTMIEAKGKRRYRTFQSHPWIVRAVHNGQRMMLDRRMVVIGRGGEQSVKITTPPQLLWSFATHTFYPEEFKAQTRSLLLAHHRQRCGSQQIDALLRLPSTTAAAQLQPQPPPSPFARAMSMFPDNDPVGMSECSIERGSCSGLANVMEGDENSSVPLLFSKPCMVCCNFLGGAEWRLDALSSLPADSLLQAAEGSLACSLAPSSTYASSMCLETLCSVNSACLTLAPSSCWGEDCSLSDLVPSREEKPRSGPTPHVPRLESTSFCHPAAEAPAVSPAVAQLDSPQPASGSCSLARPSASHPPCNQQQSQDYKIMQPMTPRTHNRATRMLGWVVEKVVKMACSPMRAPPPQLSMSKLCPMTPPPAPHHPRSPAVDTQLGSLMADLPDHLVLHIIQLMAPADVPQCVSWGKASGCPDVHPALLITDPATWPSQAAPQEEADAAA</sequence>
<dbReference type="InterPro" id="IPR036208">
    <property type="entry name" value="VHL_sf"/>
</dbReference>
<evidence type="ECO:0000313" key="3">
    <source>
        <dbReference type="EMBL" id="GFH12239.1"/>
    </source>
</evidence>
<feature type="non-terminal residue" evidence="3">
    <location>
        <position position="556"/>
    </location>
</feature>
<keyword evidence="4" id="KW-1185">Reference proteome</keyword>
<proteinExistence type="predicted"/>
<dbReference type="Gene3D" id="2.60.40.780">
    <property type="entry name" value="von Hippel-Lindau disease tumour suppressor, beta domain"/>
    <property type="match status" value="1"/>
</dbReference>
<reference evidence="3 4" key="1">
    <citation type="submission" date="2020-02" db="EMBL/GenBank/DDBJ databases">
        <title>Draft genome sequence of Haematococcus lacustris strain NIES-144.</title>
        <authorList>
            <person name="Morimoto D."/>
            <person name="Nakagawa S."/>
            <person name="Yoshida T."/>
            <person name="Sawayama S."/>
        </authorList>
    </citation>
    <scope>NUCLEOTIDE SEQUENCE [LARGE SCALE GENOMIC DNA]</scope>
    <source>
        <strain evidence="3 4">NIES-144</strain>
    </source>
</reference>
<protein>
    <submittedName>
        <fullName evidence="3">VHL domain-containing protein</fullName>
    </submittedName>
</protein>
<accession>A0A699Z014</accession>
<feature type="non-terminal residue" evidence="3">
    <location>
        <position position="1"/>
    </location>
</feature>
<feature type="region of interest" description="Disordered" evidence="1">
    <location>
        <begin position="389"/>
        <end position="422"/>
    </location>
</feature>
<feature type="compositionally biased region" description="Polar residues" evidence="1">
    <location>
        <begin position="396"/>
        <end position="405"/>
    </location>
</feature>
<name>A0A699Z014_HAELA</name>
<dbReference type="Pfam" id="PF01847">
    <property type="entry name" value="VHL"/>
    <property type="match status" value="1"/>
</dbReference>
<comment type="caution">
    <text evidence="3">The sequence shown here is derived from an EMBL/GenBank/DDBJ whole genome shotgun (WGS) entry which is preliminary data.</text>
</comment>
<dbReference type="InterPro" id="IPR024053">
    <property type="entry name" value="VHL_beta_dom"/>
</dbReference>
<evidence type="ECO:0000313" key="4">
    <source>
        <dbReference type="Proteomes" id="UP000485058"/>
    </source>
</evidence>
<organism evidence="3 4">
    <name type="scientific">Haematococcus lacustris</name>
    <name type="common">Green alga</name>
    <name type="synonym">Haematococcus pluvialis</name>
    <dbReference type="NCBI Taxonomy" id="44745"/>
    <lineage>
        <taxon>Eukaryota</taxon>
        <taxon>Viridiplantae</taxon>
        <taxon>Chlorophyta</taxon>
        <taxon>core chlorophytes</taxon>
        <taxon>Chlorophyceae</taxon>
        <taxon>CS clade</taxon>
        <taxon>Chlamydomonadales</taxon>
        <taxon>Haematococcaceae</taxon>
        <taxon>Haematococcus</taxon>
    </lineage>
</organism>
<evidence type="ECO:0000256" key="1">
    <source>
        <dbReference type="SAM" id="MobiDB-lite"/>
    </source>
</evidence>
<dbReference type="AlphaFoldDB" id="A0A699Z014"/>
<dbReference type="Proteomes" id="UP000485058">
    <property type="component" value="Unassembled WGS sequence"/>
</dbReference>
<evidence type="ECO:0000259" key="2">
    <source>
        <dbReference type="Pfam" id="PF01847"/>
    </source>
</evidence>
<dbReference type="EMBL" id="BLLF01000481">
    <property type="protein sequence ID" value="GFH12239.1"/>
    <property type="molecule type" value="Genomic_DNA"/>
</dbReference>